<evidence type="ECO:0000259" key="3">
    <source>
        <dbReference type="PROSITE" id="PS50969"/>
    </source>
</evidence>
<keyword evidence="1" id="KW-0653">Protein transport</keyword>
<dbReference type="PANTHER" id="PTHR12210">
    <property type="entry name" value="DULLARD PROTEIN PHOSPHATASE"/>
    <property type="match status" value="1"/>
</dbReference>
<gene>
    <name evidence="4" type="ORF">C7999DRAFT_28839</name>
</gene>
<comment type="function">
    <text evidence="1">Essential component of the TIM23 complex, a complex that mediates the translocation of transit peptide-containing proteins across the mitochondrial inner membrane.</text>
</comment>
<dbReference type="InterPro" id="IPR036412">
    <property type="entry name" value="HAD-like_sf"/>
</dbReference>
<reference evidence="4" key="1">
    <citation type="journal article" date="2023" name="Mol. Phylogenet. Evol.">
        <title>Genome-scale phylogeny and comparative genomics of the fungal order Sordariales.</title>
        <authorList>
            <person name="Hensen N."/>
            <person name="Bonometti L."/>
            <person name="Westerberg I."/>
            <person name="Brannstrom I.O."/>
            <person name="Guillou S."/>
            <person name="Cros-Aarteil S."/>
            <person name="Calhoun S."/>
            <person name="Haridas S."/>
            <person name="Kuo A."/>
            <person name="Mondo S."/>
            <person name="Pangilinan J."/>
            <person name="Riley R."/>
            <person name="LaButti K."/>
            <person name="Andreopoulos B."/>
            <person name="Lipzen A."/>
            <person name="Chen C."/>
            <person name="Yan M."/>
            <person name="Daum C."/>
            <person name="Ng V."/>
            <person name="Clum A."/>
            <person name="Steindorff A."/>
            <person name="Ohm R.A."/>
            <person name="Martin F."/>
            <person name="Silar P."/>
            <person name="Natvig D.O."/>
            <person name="Lalanne C."/>
            <person name="Gautier V."/>
            <person name="Ament-Velasquez S.L."/>
            <person name="Kruys A."/>
            <person name="Hutchinson M.I."/>
            <person name="Powell A.J."/>
            <person name="Barry K."/>
            <person name="Miller A.N."/>
            <person name="Grigoriev I.V."/>
            <person name="Debuchy R."/>
            <person name="Gladieux P."/>
            <person name="Hiltunen Thoren M."/>
            <person name="Johannesson H."/>
        </authorList>
    </citation>
    <scope>NUCLEOTIDE SEQUENCE</scope>
    <source>
        <strain evidence="4">CBS 359.72</strain>
    </source>
</reference>
<evidence type="ECO:0000256" key="1">
    <source>
        <dbReference type="RuleBase" id="RU365079"/>
    </source>
</evidence>
<keyword evidence="5" id="KW-1185">Reference proteome</keyword>
<protein>
    <recommendedName>
        <fullName evidence="1">Mitochondrial import inner membrane translocase subunit TIM50</fullName>
    </recommendedName>
</protein>
<keyword evidence="1" id="KW-0809">Transit peptide</keyword>
<dbReference type="Proteomes" id="UP001303647">
    <property type="component" value="Unassembled WGS sequence"/>
</dbReference>
<dbReference type="InterPro" id="IPR004274">
    <property type="entry name" value="FCP1_dom"/>
</dbReference>
<dbReference type="SUPFAM" id="SSF56784">
    <property type="entry name" value="HAD-like"/>
    <property type="match status" value="1"/>
</dbReference>
<keyword evidence="1" id="KW-0811">Translocation</keyword>
<comment type="subcellular location">
    <subcellularLocation>
        <location evidence="1">Mitochondrion inner membrane</location>
        <topology evidence="1">Single-pass membrane protein</topology>
    </subcellularLocation>
</comment>
<comment type="similarity">
    <text evidence="1">Belongs to the TIM50 family.</text>
</comment>
<dbReference type="GO" id="GO:0005744">
    <property type="term" value="C:TIM23 mitochondrial import inner membrane translocase complex"/>
    <property type="evidence" value="ECO:0007669"/>
    <property type="project" value="UniProtKB-UniRule"/>
</dbReference>
<dbReference type="PROSITE" id="PS50969">
    <property type="entry name" value="FCP1"/>
    <property type="match status" value="1"/>
</dbReference>
<feature type="domain" description="FCP1 homology" evidence="3">
    <location>
        <begin position="125"/>
        <end position="295"/>
    </location>
</feature>
<keyword evidence="1" id="KW-0813">Transport</keyword>
<dbReference type="InterPro" id="IPR023214">
    <property type="entry name" value="HAD_sf"/>
</dbReference>
<dbReference type="EMBL" id="MU857611">
    <property type="protein sequence ID" value="KAK4250754.1"/>
    <property type="molecule type" value="Genomic_DNA"/>
</dbReference>
<comment type="caution">
    <text evidence="4">The sequence shown here is derived from an EMBL/GenBank/DDBJ whole genome shotgun (WGS) entry which is preliminary data.</text>
</comment>
<name>A0AAN7CYH5_9PEZI</name>
<dbReference type="SMART" id="SM00577">
    <property type="entry name" value="CPDc"/>
    <property type="match status" value="1"/>
</dbReference>
<dbReference type="InterPro" id="IPR050365">
    <property type="entry name" value="TIM50"/>
</dbReference>
<sequence length="328" mass="35937">MDNPAAGPFGSTRPLRQSNTVSDGAAFLPIQPGRQIPDLAVTGGETTQSIASTATSNATKKYIPPRNTGARADFGNRRRTVPATGPSGKASSSDPISAPSAASGGVPEPTTEYLEQASLAACRLDAPKPTLVVIDLNGTLLYRPHRRNPSRFVERPHARDFLRRCIDRHHVVIWSSARPENVRRMLGQLLSPDYLGRVIAVWGRDRFGLTEHDYNQRTQCYKRLTRLWEDPLVAASHPQAADGVAWSQANTVLIDDSAEKARSEPHNAVTLPEFAGDLNERPRVLPLVEEYLDALTMQLDVSTYIKVKPFTIVDNSSMPVAVVEEGEK</sequence>
<comment type="subunit">
    <text evidence="1">Component of the TIM23 complex.</text>
</comment>
<feature type="compositionally biased region" description="Polar residues" evidence="2">
    <location>
        <begin position="44"/>
        <end position="59"/>
    </location>
</feature>
<evidence type="ECO:0000256" key="2">
    <source>
        <dbReference type="SAM" id="MobiDB-lite"/>
    </source>
</evidence>
<reference evidence="4" key="2">
    <citation type="submission" date="2023-05" db="EMBL/GenBank/DDBJ databases">
        <authorList>
            <consortium name="Lawrence Berkeley National Laboratory"/>
            <person name="Steindorff A."/>
            <person name="Hensen N."/>
            <person name="Bonometti L."/>
            <person name="Westerberg I."/>
            <person name="Brannstrom I.O."/>
            <person name="Guillou S."/>
            <person name="Cros-Aarteil S."/>
            <person name="Calhoun S."/>
            <person name="Haridas S."/>
            <person name="Kuo A."/>
            <person name="Mondo S."/>
            <person name="Pangilinan J."/>
            <person name="Riley R."/>
            <person name="Labutti K."/>
            <person name="Andreopoulos B."/>
            <person name="Lipzen A."/>
            <person name="Chen C."/>
            <person name="Yanf M."/>
            <person name="Daum C."/>
            <person name="Ng V."/>
            <person name="Clum A."/>
            <person name="Ohm R."/>
            <person name="Martin F."/>
            <person name="Silar P."/>
            <person name="Natvig D."/>
            <person name="Lalanne C."/>
            <person name="Gautier V."/>
            <person name="Ament-Velasquez S.L."/>
            <person name="Kruys A."/>
            <person name="Hutchinson M.I."/>
            <person name="Powell A.J."/>
            <person name="Barry K."/>
            <person name="Miller A.N."/>
            <person name="Grigoriev I.V."/>
            <person name="Debuchy R."/>
            <person name="Gladieux P."/>
            <person name="Thoren M.H."/>
            <person name="Johannesson H."/>
        </authorList>
    </citation>
    <scope>NUCLEOTIDE SEQUENCE</scope>
    <source>
        <strain evidence="4">CBS 359.72</strain>
    </source>
</reference>
<dbReference type="AlphaFoldDB" id="A0AAN7CYH5"/>
<organism evidence="4 5">
    <name type="scientific">Corynascus novoguineensis</name>
    <dbReference type="NCBI Taxonomy" id="1126955"/>
    <lineage>
        <taxon>Eukaryota</taxon>
        <taxon>Fungi</taxon>
        <taxon>Dikarya</taxon>
        <taxon>Ascomycota</taxon>
        <taxon>Pezizomycotina</taxon>
        <taxon>Sordariomycetes</taxon>
        <taxon>Sordariomycetidae</taxon>
        <taxon>Sordariales</taxon>
        <taxon>Chaetomiaceae</taxon>
        <taxon>Corynascus</taxon>
    </lineage>
</organism>
<keyword evidence="1" id="KW-0496">Mitochondrion</keyword>
<proteinExistence type="inferred from homology"/>
<dbReference type="Pfam" id="PF03031">
    <property type="entry name" value="NIF"/>
    <property type="match status" value="1"/>
</dbReference>
<accession>A0AAN7CYH5</accession>
<feature type="region of interest" description="Disordered" evidence="2">
    <location>
        <begin position="1"/>
        <end position="109"/>
    </location>
</feature>
<dbReference type="Gene3D" id="3.40.50.1000">
    <property type="entry name" value="HAD superfamily/HAD-like"/>
    <property type="match status" value="1"/>
</dbReference>
<evidence type="ECO:0000313" key="5">
    <source>
        <dbReference type="Proteomes" id="UP001303647"/>
    </source>
</evidence>
<evidence type="ECO:0000313" key="4">
    <source>
        <dbReference type="EMBL" id="KAK4250754.1"/>
    </source>
</evidence>
<dbReference type="GO" id="GO:0015031">
    <property type="term" value="P:protein transport"/>
    <property type="evidence" value="ECO:0007669"/>
    <property type="project" value="UniProtKB-KW"/>
</dbReference>
<feature type="compositionally biased region" description="Low complexity" evidence="2">
    <location>
        <begin position="90"/>
        <end position="103"/>
    </location>
</feature>